<keyword evidence="1" id="KW-0472">Membrane</keyword>
<dbReference type="STRING" id="1423730.FC75_GL000229"/>
<comment type="caution">
    <text evidence="2">The sequence shown here is derived from an EMBL/GenBank/DDBJ whole genome shotgun (WGS) entry which is preliminary data.</text>
</comment>
<reference evidence="2 3" key="1">
    <citation type="journal article" date="2015" name="Genome Announc.">
        <title>Expanding the biotechnology potential of lactobacilli through comparative genomics of 213 strains and associated genera.</title>
        <authorList>
            <person name="Sun Z."/>
            <person name="Harris H.M."/>
            <person name="McCann A."/>
            <person name="Guo C."/>
            <person name="Argimon S."/>
            <person name="Zhang W."/>
            <person name="Yang X."/>
            <person name="Jeffery I.B."/>
            <person name="Cooney J.C."/>
            <person name="Kagawa T.F."/>
            <person name="Liu W."/>
            <person name="Song Y."/>
            <person name="Salvetti E."/>
            <person name="Wrobel A."/>
            <person name="Rasinkangas P."/>
            <person name="Parkhill J."/>
            <person name="Rea M.C."/>
            <person name="O'Sullivan O."/>
            <person name="Ritari J."/>
            <person name="Douillard F.P."/>
            <person name="Paul Ross R."/>
            <person name="Yang R."/>
            <person name="Briner A.E."/>
            <person name="Felis G.E."/>
            <person name="de Vos W.M."/>
            <person name="Barrangou R."/>
            <person name="Klaenhammer T.R."/>
            <person name="Caufield P.W."/>
            <person name="Cui Y."/>
            <person name="Zhang H."/>
            <person name="O'Toole P.W."/>
        </authorList>
    </citation>
    <scope>NUCLEOTIDE SEQUENCE [LARGE SCALE GENOMIC DNA]</scope>
    <source>
        <strain evidence="2 3">DSM 22697</strain>
    </source>
</reference>
<sequence length="266" mass="29104">MKAMTSGFKVWWQLTKERGRQAIQLLWVDLGVVAVLVVMRLLGRLTAADLLGFSIMFGMLTALVAFIAEAQGQEQVWVTNRWRLVPVAEWKLSGASVLANAATSLGLWAVLSIVSFGLALVDPAQDIHWGLPGPYVLPLAVLILMLALLVWAIISLAHMLSLMITDFLPGMQEKWLKRLLTFVIILVAIKLVDWFFAGLTWLFKLTGIPSAAFSYSGTVGGTFHGAVTGDLWLAIATFAVGVLILSLVNMYLLSHWVETKQVQAAG</sequence>
<dbReference type="Proteomes" id="UP000050865">
    <property type="component" value="Unassembled WGS sequence"/>
</dbReference>
<keyword evidence="3" id="KW-1185">Reference proteome</keyword>
<accession>A0A0R2F1Z7</accession>
<keyword evidence="1" id="KW-1133">Transmembrane helix</keyword>
<name>A0A0R2F1Z7_9LACO</name>
<dbReference type="EMBL" id="AYZJ01000077">
    <property type="protein sequence ID" value="KRN19130.1"/>
    <property type="molecule type" value="Genomic_DNA"/>
</dbReference>
<evidence type="ECO:0000256" key="1">
    <source>
        <dbReference type="SAM" id="Phobius"/>
    </source>
</evidence>
<feature type="transmembrane region" description="Helical" evidence="1">
    <location>
        <begin position="231"/>
        <end position="253"/>
    </location>
</feature>
<evidence type="ECO:0000313" key="2">
    <source>
        <dbReference type="EMBL" id="KRN19130.1"/>
    </source>
</evidence>
<gene>
    <name evidence="2" type="ORF">FC75_GL000229</name>
</gene>
<feature type="transmembrane region" description="Helical" evidence="1">
    <location>
        <begin position="135"/>
        <end position="158"/>
    </location>
</feature>
<feature type="transmembrane region" description="Helical" evidence="1">
    <location>
        <begin position="179"/>
        <end position="203"/>
    </location>
</feature>
<feature type="transmembrane region" description="Helical" evidence="1">
    <location>
        <begin position="21"/>
        <end position="42"/>
    </location>
</feature>
<proteinExistence type="predicted"/>
<feature type="transmembrane region" description="Helical" evidence="1">
    <location>
        <begin position="48"/>
        <end position="68"/>
    </location>
</feature>
<organism evidence="2 3">
    <name type="scientific">Lacticaseibacillus camelliae DSM 22697 = JCM 13995</name>
    <dbReference type="NCBI Taxonomy" id="1423730"/>
    <lineage>
        <taxon>Bacteria</taxon>
        <taxon>Bacillati</taxon>
        <taxon>Bacillota</taxon>
        <taxon>Bacilli</taxon>
        <taxon>Lactobacillales</taxon>
        <taxon>Lactobacillaceae</taxon>
        <taxon>Lacticaseibacillus</taxon>
    </lineage>
</organism>
<dbReference type="PATRIC" id="fig|1423730.4.peg.241"/>
<evidence type="ECO:0000313" key="3">
    <source>
        <dbReference type="Proteomes" id="UP000050865"/>
    </source>
</evidence>
<feature type="transmembrane region" description="Helical" evidence="1">
    <location>
        <begin position="97"/>
        <end position="120"/>
    </location>
</feature>
<keyword evidence="1" id="KW-0812">Transmembrane</keyword>
<protein>
    <submittedName>
        <fullName evidence="2">Uncharacterized protein</fullName>
    </submittedName>
</protein>
<dbReference type="AlphaFoldDB" id="A0A0R2F1Z7"/>